<feature type="coiled-coil region" evidence="1">
    <location>
        <begin position="3"/>
        <end position="44"/>
    </location>
</feature>
<keyword evidence="1" id="KW-0175">Coiled coil</keyword>
<evidence type="ECO:0008006" key="5">
    <source>
        <dbReference type="Google" id="ProtNLM"/>
    </source>
</evidence>
<feature type="compositionally biased region" description="Polar residues" evidence="2">
    <location>
        <begin position="435"/>
        <end position="446"/>
    </location>
</feature>
<evidence type="ECO:0000313" key="4">
    <source>
        <dbReference type="Proteomes" id="UP001620626"/>
    </source>
</evidence>
<evidence type="ECO:0000256" key="2">
    <source>
        <dbReference type="SAM" id="MobiDB-lite"/>
    </source>
</evidence>
<evidence type="ECO:0000256" key="1">
    <source>
        <dbReference type="SAM" id="Coils"/>
    </source>
</evidence>
<feature type="region of interest" description="Disordered" evidence="2">
    <location>
        <begin position="435"/>
        <end position="455"/>
    </location>
</feature>
<dbReference type="AlphaFoldDB" id="A0ABD2HSF9"/>
<sequence>MTAKETNQMMKETEEHKEKALNVYKQANNEIFNLEKKWEEEYEKKMGEETKQINEGLASIKKEMEKNKEIGLEHRNEIMVEMSQKFGNAKQQLENAFSEEKAEKQLNEAAQKGFEEAQQRFETAKQEKEKAEAALKKAEEKRKQLEAEVEKEKKRDETVTNTLMNIQAAEVRRENFGKEHHQKKGLREALETSIKEANEKRENLVQAIRKELIAVEVEDLVKKQETTKYQKNVNADLFRPLVDIRDKILYLAIKYFGIDKTENEGKCPMVEKSNSSNLKKRINDEFKKLVRTTSDKKQEKSSEMKKLVQKAMCVYASIEGAMQKSEKEKLNKMLNKEKEANENKENIQRIGEEVDQEVEAIRKELIEQQKVREYHIDQLLLDQQHAVADQQPQQQQLAVMEHGESSAIKEIVAVGEDGAGEKANQALITEQQQTENVQAQAEQNSNGKKKLHRRNTLKDIFEETKSDEHIVDQNLSSKRSDSIKGEAISQELTKETNKPENERSNSLRMKLCPENEEPGQKSCNGCEPSCDNPKPEICTTRFCDCSCDCVKGLFRDKAKKCVPKCPY</sequence>
<proteinExistence type="predicted"/>
<name>A0ABD2HSF9_9BILA</name>
<feature type="compositionally biased region" description="Basic and acidic residues" evidence="2">
    <location>
        <begin position="492"/>
        <end position="505"/>
    </location>
</feature>
<protein>
    <recommendedName>
        <fullName evidence="5">TIL domain-containing protein</fullName>
    </recommendedName>
</protein>
<comment type="caution">
    <text evidence="3">The sequence shown here is derived from an EMBL/GenBank/DDBJ whole genome shotgun (WGS) entry which is preliminary data.</text>
</comment>
<reference evidence="3 4" key="1">
    <citation type="submission" date="2024-10" db="EMBL/GenBank/DDBJ databases">
        <authorList>
            <person name="Kim D."/>
        </authorList>
    </citation>
    <scope>NUCLEOTIDE SEQUENCE [LARGE SCALE GENOMIC DNA]</scope>
    <source>
        <strain evidence="3">BH-2024</strain>
    </source>
</reference>
<evidence type="ECO:0000313" key="3">
    <source>
        <dbReference type="EMBL" id="KAL3070434.1"/>
    </source>
</evidence>
<feature type="coiled-coil region" evidence="1">
    <location>
        <begin position="88"/>
        <end position="214"/>
    </location>
</feature>
<gene>
    <name evidence="3" type="ORF">niasHT_032224</name>
</gene>
<dbReference type="CDD" id="cd19941">
    <property type="entry name" value="TIL"/>
    <property type="match status" value="1"/>
</dbReference>
<accession>A0ABD2HSF9</accession>
<keyword evidence="4" id="KW-1185">Reference proteome</keyword>
<dbReference type="EMBL" id="JBICBT010001381">
    <property type="protein sequence ID" value="KAL3070434.1"/>
    <property type="molecule type" value="Genomic_DNA"/>
</dbReference>
<feature type="region of interest" description="Disordered" evidence="2">
    <location>
        <begin position="472"/>
        <end position="508"/>
    </location>
</feature>
<organism evidence="3 4">
    <name type="scientific">Heterodera trifolii</name>
    <dbReference type="NCBI Taxonomy" id="157864"/>
    <lineage>
        <taxon>Eukaryota</taxon>
        <taxon>Metazoa</taxon>
        <taxon>Ecdysozoa</taxon>
        <taxon>Nematoda</taxon>
        <taxon>Chromadorea</taxon>
        <taxon>Rhabditida</taxon>
        <taxon>Tylenchina</taxon>
        <taxon>Tylenchomorpha</taxon>
        <taxon>Tylenchoidea</taxon>
        <taxon>Heteroderidae</taxon>
        <taxon>Heteroderinae</taxon>
        <taxon>Heterodera</taxon>
    </lineage>
</organism>
<dbReference type="Proteomes" id="UP001620626">
    <property type="component" value="Unassembled WGS sequence"/>
</dbReference>
<feature type="coiled-coil region" evidence="1">
    <location>
        <begin position="323"/>
        <end position="364"/>
    </location>
</feature>